<evidence type="ECO:0000313" key="3">
    <source>
        <dbReference type="EMBL" id="GAU25951.1"/>
    </source>
</evidence>
<keyword evidence="4" id="KW-1185">Reference proteome</keyword>
<dbReference type="PANTHER" id="PTHR47950">
    <property type="entry name" value="CYTOCHROME P450, FAMILY 76, SUBFAMILY C, POLYPEPTIDE 5-RELATED"/>
    <property type="match status" value="1"/>
</dbReference>
<keyword evidence="2" id="KW-0472">Membrane</keyword>
<feature type="transmembrane region" description="Helical" evidence="2">
    <location>
        <begin position="6"/>
        <end position="24"/>
    </location>
</feature>
<dbReference type="AlphaFoldDB" id="A0A2Z6M1F0"/>
<organism evidence="3 4">
    <name type="scientific">Trifolium subterraneum</name>
    <name type="common">Subterranean clover</name>
    <dbReference type="NCBI Taxonomy" id="3900"/>
    <lineage>
        <taxon>Eukaryota</taxon>
        <taxon>Viridiplantae</taxon>
        <taxon>Streptophyta</taxon>
        <taxon>Embryophyta</taxon>
        <taxon>Tracheophyta</taxon>
        <taxon>Spermatophyta</taxon>
        <taxon>Magnoliopsida</taxon>
        <taxon>eudicotyledons</taxon>
        <taxon>Gunneridae</taxon>
        <taxon>Pentapetalae</taxon>
        <taxon>rosids</taxon>
        <taxon>fabids</taxon>
        <taxon>Fabales</taxon>
        <taxon>Fabaceae</taxon>
        <taxon>Papilionoideae</taxon>
        <taxon>50 kb inversion clade</taxon>
        <taxon>NPAAA clade</taxon>
        <taxon>Hologalegina</taxon>
        <taxon>IRL clade</taxon>
        <taxon>Trifolieae</taxon>
        <taxon>Trifolium</taxon>
    </lineage>
</organism>
<accession>A0A2Z6M1F0</accession>
<dbReference type="GO" id="GO:0004497">
    <property type="term" value="F:monooxygenase activity"/>
    <property type="evidence" value="ECO:0007669"/>
    <property type="project" value="InterPro"/>
</dbReference>
<dbReference type="EMBL" id="DF973325">
    <property type="protein sequence ID" value="GAU25951.1"/>
    <property type="molecule type" value="Genomic_DNA"/>
</dbReference>
<protein>
    <submittedName>
        <fullName evidence="3">Uncharacterized protein</fullName>
    </submittedName>
</protein>
<proteinExistence type="inferred from homology"/>
<comment type="similarity">
    <text evidence="1">Belongs to the cytochrome P450 family.</text>
</comment>
<dbReference type="PANTHER" id="PTHR47950:SF48">
    <property type="entry name" value="CYTOCHROME P450 FAMILY PROTEIN, EXPRESSED"/>
    <property type="match status" value="1"/>
</dbReference>
<evidence type="ECO:0000313" key="4">
    <source>
        <dbReference type="Proteomes" id="UP000242715"/>
    </source>
</evidence>
<name>A0A2Z6M1F0_TRISU</name>
<dbReference type="GO" id="GO:0005506">
    <property type="term" value="F:iron ion binding"/>
    <property type="evidence" value="ECO:0007669"/>
    <property type="project" value="InterPro"/>
</dbReference>
<evidence type="ECO:0000256" key="1">
    <source>
        <dbReference type="ARBA" id="ARBA00010617"/>
    </source>
</evidence>
<dbReference type="GO" id="GO:0020037">
    <property type="term" value="F:heme binding"/>
    <property type="evidence" value="ECO:0007669"/>
    <property type="project" value="InterPro"/>
</dbReference>
<dbReference type="SUPFAM" id="SSF48264">
    <property type="entry name" value="Cytochrome P450"/>
    <property type="match status" value="1"/>
</dbReference>
<dbReference type="GO" id="GO:0016705">
    <property type="term" value="F:oxidoreductase activity, acting on paired donors, with incorporation or reduction of molecular oxygen"/>
    <property type="evidence" value="ECO:0007669"/>
    <property type="project" value="InterPro"/>
</dbReference>
<reference evidence="4" key="1">
    <citation type="journal article" date="2017" name="Front. Plant Sci.">
        <title>Climate Clever Clovers: New Paradigm to Reduce the Environmental Footprint of Ruminants by Breeding Low Methanogenic Forages Utilizing Haplotype Variation.</title>
        <authorList>
            <person name="Kaur P."/>
            <person name="Appels R."/>
            <person name="Bayer P.E."/>
            <person name="Keeble-Gagnere G."/>
            <person name="Wang J."/>
            <person name="Hirakawa H."/>
            <person name="Shirasawa K."/>
            <person name="Vercoe P."/>
            <person name="Stefanova K."/>
            <person name="Durmic Z."/>
            <person name="Nichols P."/>
            <person name="Revell C."/>
            <person name="Isobe S.N."/>
            <person name="Edwards D."/>
            <person name="Erskine W."/>
        </authorList>
    </citation>
    <scope>NUCLEOTIDE SEQUENCE [LARGE SCALE GENOMIC DNA]</scope>
    <source>
        <strain evidence="4">cv. Daliak</strain>
    </source>
</reference>
<dbReference type="OrthoDB" id="1436233at2759"/>
<keyword evidence="2" id="KW-0812">Transmembrane</keyword>
<dbReference type="Proteomes" id="UP000242715">
    <property type="component" value="Unassembled WGS sequence"/>
</dbReference>
<keyword evidence="2" id="KW-1133">Transmembrane helix</keyword>
<gene>
    <name evidence="3" type="ORF">TSUD_16890</name>
</gene>
<dbReference type="InterPro" id="IPR036396">
    <property type="entry name" value="Cyt_P450_sf"/>
</dbReference>
<evidence type="ECO:0000256" key="2">
    <source>
        <dbReference type="SAM" id="Phobius"/>
    </source>
</evidence>
<dbReference type="Gene3D" id="1.10.630.10">
    <property type="entry name" value="Cytochrome P450"/>
    <property type="match status" value="1"/>
</dbReference>
<sequence length="154" mass="17565">MDTLNSILFILFTFIFLKFFHSLLSKHKPPLPPGPRGLPIIVYSVDLVGSSDKAGEFKEFVTKIMKEVGRVNIADCFPILKVLDPIGIRRRVGEYFAKLSKIFGELVDERLKMRELKGYCRKSDMLDAMLDDENNIGEKYDDKIARLSAVCFIS</sequence>